<evidence type="ECO:0000313" key="3">
    <source>
        <dbReference type="Proteomes" id="UP000245390"/>
    </source>
</evidence>
<organism evidence="2 3">
    <name type="scientific">Silicimonas algicola</name>
    <dbReference type="NCBI Taxonomy" id="1826607"/>
    <lineage>
        <taxon>Bacteria</taxon>
        <taxon>Pseudomonadati</taxon>
        <taxon>Pseudomonadota</taxon>
        <taxon>Alphaproteobacteria</taxon>
        <taxon>Rhodobacterales</taxon>
        <taxon>Paracoccaceae</taxon>
    </lineage>
</organism>
<evidence type="ECO:0000256" key="1">
    <source>
        <dbReference type="SAM" id="SignalP"/>
    </source>
</evidence>
<proteinExistence type="predicted"/>
<protein>
    <submittedName>
        <fullName evidence="2">Uncharacterized protein</fullName>
    </submittedName>
</protein>
<sequence>MARTTLTLAGMAALALASALAVADSSTLWSGAPSEIAARR</sequence>
<gene>
    <name evidence="2" type="ORF">C8D95_10167</name>
</gene>
<keyword evidence="1" id="KW-0732">Signal</keyword>
<dbReference type="AlphaFoldDB" id="A0A316GC81"/>
<keyword evidence="3" id="KW-1185">Reference proteome</keyword>
<feature type="signal peptide" evidence="1">
    <location>
        <begin position="1"/>
        <end position="23"/>
    </location>
</feature>
<comment type="caution">
    <text evidence="2">The sequence shown here is derived from an EMBL/GenBank/DDBJ whole genome shotgun (WGS) entry which is preliminary data.</text>
</comment>
<evidence type="ECO:0000313" key="2">
    <source>
        <dbReference type="EMBL" id="PWK58262.1"/>
    </source>
</evidence>
<accession>A0A316GC81</accession>
<feature type="chain" id="PRO_5016314340" evidence="1">
    <location>
        <begin position="24"/>
        <end position="40"/>
    </location>
</feature>
<name>A0A316GC81_9RHOB</name>
<reference evidence="2 3" key="1">
    <citation type="submission" date="2018-05" db="EMBL/GenBank/DDBJ databases">
        <title>Genomic Encyclopedia of Type Strains, Phase IV (KMG-IV): sequencing the most valuable type-strain genomes for metagenomic binning, comparative biology and taxonomic classification.</title>
        <authorList>
            <person name="Goeker M."/>
        </authorList>
    </citation>
    <scope>NUCLEOTIDE SEQUENCE [LARGE SCALE GENOMIC DNA]</scope>
    <source>
        <strain evidence="2 3">DSM 103371</strain>
    </source>
</reference>
<dbReference type="RefSeq" id="WP_277601031.1">
    <property type="nucleotide sequence ID" value="NZ_CP034588.1"/>
</dbReference>
<dbReference type="Proteomes" id="UP000245390">
    <property type="component" value="Unassembled WGS sequence"/>
</dbReference>
<dbReference type="EMBL" id="QGGV01000001">
    <property type="protein sequence ID" value="PWK58262.1"/>
    <property type="molecule type" value="Genomic_DNA"/>
</dbReference>